<evidence type="ECO:0000313" key="12">
    <source>
        <dbReference type="Proteomes" id="UP000235965"/>
    </source>
</evidence>
<evidence type="ECO:0000256" key="4">
    <source>
        <dbReference type="ARBA" id="ARBA00022670"/>
    </source>
</evidence>
<keyword evidence="5 8" id="KW-0378">Hydrolase</keyword>
<proteinExistence type="inferred from homology"/>
<evidence type="ECO:0000256" key="3">
    <source>
        <dbReference type="ARBA" id="ARBA00022525"/>
    </source>
</evidence>
<dbReference type="CDD" id="cd00190">
    <property type="entry name" value="Tryp_SPc"/>
    <property type="match status" value="1"/>
</dbReference>
<dbReference type="PANTHER" id="PTHR24276">
    <property type="entry name" value="POLYSERASE-RELATED"/>
    <property type="match status" value="1"/>
</dbReference>
<organism evidence="11 12">
    <name type="scientific">Cryptotermes secundus</name>
    <dbReference type="NCBI Taxonomy" id="105785"/>
    <lineage>
        <taxon>Eukaryota</taxon>
        <taxon>Metazoa</taxon>
        <taxon>Ecdysozoa</taxon>
        <taxon>Arthropoda</taxon>
        <taxon>Hexapoda</taxon>
        <taxon>Insecta</taxon>
        <taxon>Pterygota</taxon>
        <taxon>Neoptera</taxon>
        <taxon>Polyneoptera</taxon>
        <taxon>Dictyoptera</taxon>
        <taxon>Blattodea</taxon>
        <taxon>Blattoidea</taxon>
        <taxon>Termitoidae</taxon>
        <taxon>Kalotermitidae</taxon>
        <taxon>Cryptotermitinae</taxon>
        <taxon>Cryptotermes</taxon>
    </lineage>
</organism>
<protein>
    <recommendedName>
        <fullName evidence="10">Peptidase S1 domain-containing protein</fullName>
    </recommendedName>
</protein>
<dbReference type="InterPro" id="IPR050430">
    <property type="entry name" value="Peptidase_S1"/>
</dbReference>
<dbReference type="InterPro" id="IPR001314">
    <property type="entry name" value="Peptidase_S1A"/>
</dbReference>
<dbReference type="InterPro" id="IPR009003">
    <property type="entry name" value="Peptidase_S1_PA"/>
</dbReference>
<dbReference type="Gene3D" id="2.40.10.10">
    <property type="entry name" value="Trypsin-like serine proteases"/>
    <property type="match status" value="1"/>
</dbReference>
<evidence type="ECO:0000256" key="1">
    <source>
        <dbReference type="ARBA" id="ARBA00004613"/>
    </source>
</evidence>
<dbReference type="InterPro" id="IPR033116">
    <property type="entry name" value="TRYPSIN_SER"/>
</dbReference>
<dbReference type="PROSITE" id="PS50240">
    <property type="entry name" value="TRYPSIN_DOM"/>
    <property type="match status" value="1"/>
</dbReference>
<keyword evidence="3" id="KW-0964">Secreted</keyword>
<dbReference type="FunFam" id="2.40.10.10:FF:000047">
    <property type="entry name" value="Trypsin eta"/>
    <property type="match status" value="1"/>
</dbReference>
<name>A0A2J7PGY7_9NEOP</name>
<dbReference type="EMBL" id="NEVH01025161">
    <property type="protein sequence ID" value="PNF15594.1"/>
    <property type="molecule type" value="Genomic_DNA"/>
</dbReference>
<reference evidence="11 12" key="1">
    <citation type="submission" date="2017-12" db="EMBL/GenBank/DDBJ databases">
        <title>Hemimetabolous genomes reveal molecular basis of termite eusociality.</title>
        <authorList>
            <person name="Harrison M.C."/>
            <person name="Jongepier E."/>
            <person name="Robertson H.M."/>
            <person name="Arning N."/>
            <person name="Bitard-Feildel T."/>
            <person name="Chao H."/>
            <person name="Childers C.P."/>
            <person name="Dinh H."/>
            <person name="Doddapaneni H."/>
            <person name="Dugan S."/>
            <person name="Gowin J."/>
            <person name="Greiner C."/>
            <person name="Han Y."/>
            <person name="Hu H."/>
            <person name="Hughes D.S.T."/>
            <person name="Huylmans A.-K."/>
            <person name="Kemena C."/>
            <person name="Kremer L.P.M."/>
            <person name="Lee S.L."/>
            <person name="Lopez-Ezquerra A."/>
            <person name="Mallet L."/>
            <person name="Monroy-Kuhn J.M."/>
            <person name="Moser A."/>
            <person name="Murali S.C."/>
            <person name="Muzny D.M."/>
            <person name="Otani S."/>
            <person name="Piulachs M.-D."/>
            <person name="Poelchau M."/>
            <person name="Qu J."/>
            <person name="Schaub F."/>
            <person name="Wada-Katsumata A."/>
            <person name="Worley K.C."/>
            <person name="Xie Q."/>
            <person name="Ylla G."/>
            <person name="Poulsen M."/>
            <person name="Gibbs R.A."/>
            <person name="Schal C."/>
            <person name="Richards S."/>
            <person name="Belles X."/>
            <person name="Korb J."/>
            <person name="Bornberg-Bauer E."/>
        </authorList>
    </citation>
    <scope>NUCLEOTIDE SEQUENCE [LARGE SCALE GENOMIC DNA]</scope>
    <source>
        <tissue evidence="11">Whole body</tissue>
    </source>
</reference>
<dbReference type="InterPro" id="IPR018114">
    <property type="entry name" value="TRYPSIN_HIS"/>
</dbReference>
<gene>
    <name evidence="11" type="ORF">B7P43_G16467</name>
</gene>
<keyword evidence="4 8" id="KW-0645">Protease</keyword>
<dbReference type="AlphaFoldDB" id="A0A2J7PGY7"/>
<evidence type="ECO:0000313" key="11">
    <source>
        <dbReference type="EMBL" id="PNF15594.1"/>
    </source>
</evidence>
<dbReference type="PROSITE" id="PS00135">
    <property type="entry name" value="TRYPSIN_SER"/>
    <property type="match status" value="1"/>
</dbReference>
<evidence type="ECO:0000259" key="10">
    <source>
        <dbReference type="PROSITE" id="PS50240"/>
    </source>
</evidence>
<keyword evidence="6 8" id="KW-0720">Serine protease</keyword>
<feature type="chain" id="PRO_5014405546" description="Peptidase S1 domain-containing protein" evidence="9">
    <location>
        <begin position="31"/>
        <end position="272"/>
    </location>
</feature>
<accession>A0A2J7PGY7</accession>
<dbReference type="PRINTS" id="PR00722">
    <property type="entry name" value="CHYMOTRYPSIN"/>
</dbReference>
<dbReference type="GO" id="GO:0016485">
    <property type="term" value="P:protein processing"/>
    <property type="evidence" value="ECO:0007669"/>
    <property type="project" value="UniProtKB-ARBA"/>
</dbReference>
<dbReference type="InterPro" id="IPR043504">
    <property type="entry name" value="Peptidase_S1_PA_chymotrypsin"/>
</dbReference>
<keyword evidence="12" id="KW-1185">Reference proteome</keyword>
<comment type="similarity">
    <text evidence="2">Belongs to the peptidase S1 family.</text>
</comment>
<dbReference type="PROSITE" id="PS00134">
    <property type="entry name" value="TRYPSIN_HIS"/>
    <property type="match status" value="1"/>
</dbReference>
<evidence type="ECO:0000256" key="9">
    <source>
        <dbReference type="SAM" id="SignalP"/>
    </source>
</evidence>
<keyword evidence="7" id="KW-1015">Disulfide bond</keyword>
<dbReference type="SUPFAM" id="SSF50494">
    <property type="entry name" value="Trypsin-like serine proteases"/>
    <property type="match status" value="1"/>
</dbReference>
<evidence type="ECO:0000256" key="7">
    <source>
        <dbReference type="ARBA" id="ARBA00023157"/>
    </source>
</evidence>
<dbReference type="Proteomes" id="UP000235965">
    <property type="component" value="Unassembled WGS sequence"/>
</dbReference>
<evidence type="ECO:0000256" key="2">
    <source>
        <dbReference type="ARBA" id="ARBA00007664"/>
    </source>
</evidence>
<dbReference type="GO" id="GO:0005576">
    <property type="term" value="C:extracellular region"/>
    <property type="evidence" value="ECO:0007669"/>
    <property type="project" value="UniProtKB-SubCell"/>
</dbReference>
<keyword evidence="9" id="KW-0732">Signal</keyword>
<dbReference type="OrthoDB" id="10059102at2759"/>
<feature type="signal peptide" evidence="9">
    <location>
        <begin position="1"/>
        <end position="30"/>
    </location>
</feature>
<dbReference type="InterPro" id="IPR001254">
    <property type="entry name" value="Trypsin_dom"/>
</dbReference>
<comment type="subcellular location">
    <subcellularLocation>
        <location evidence="1">Secreted</location>
    </subcellularLocation>
</comment>
<evidence type="ECO:0000256" key="8">
    <source>
        <dbReference type="RuleBase" id="RU363034"/>
    </source>
</evidence>
<evidence type="ECO:0000256" key="6">
    <source>
        <dbReference type="ARBA" id="ARBA00022825"/>
    </source>
</evidence>
<dbReference type="GO" id="GO:0004252">
    <property type="term" value="F:serine-type endopeptidase activity"/>
    <property type="evidence" value="ECO:0007669"/>
    <property type="project" value="InterPro"/>
</dbReference>
<dbReference type="PANTHER" id="PTHR24276:SF91">
    <property type="entry name" value="AT26814P-RELATED"/>
    <property type="match status" value="1"/>
</dbReference>
<feature type="domain" description="Peptidase S1" evidence="10">
    <location>
        <begin position="43"/>
        <end position="271"/>
    </location>
</feature>
<comment type="caution">
    <text evidence="11">The sequence shown here is derived from an EMBL/GenBank/DDBJ whole genome shotgun (WGS) entry which is preliminary data.</text>
</comment>
<dbReference type="Pfam" id="PF00089">
    <property type="entry name" value="Trypsin"/>
    <property type="match status" value="1"/>
</dbReference>
<sequence>MAVGTDVTLCSKMWFPFLLAVSGLAFSAGASNHHEEPWNTRSILGGNKIGIKYVPYQVSLATFEDEEGVRSTDHMCGGSIISVSWVLTAAHCVYGIDPHDILVRIGSRLKDKGGHLHKVSQIFVHPDFNEDDLDSDIALLKVSQPFAVSKKVKPVKLNRDTVQPGVFAIVSGWGKTKESGKAAKVLQKVRVPVIPQRECEWLYIRVNITSNMFCAGFYGHDSCQGDSGGPIVSGGRQIGIVSWGNGCGRYNFPGVYTNVEKFWHWILEVSGV</sequence>
<evidence type="ECO:0000256" key="5">
    <source>
        <dbReference type="ARBA" id="ARBA00022801"/>
    </source>
</evidence>
<dbReference type="SMART" id="SM00020">
    <property type="entry name" value="Tryp_SPc"/>
    <property type="match status" value="1"/>
</dbReference>